<dbReference type="InterPro" id="IPR011545">
    <property type="entry name" value="DEAD/DEAH_box_helicase_dom"/>
</dbReference>
<evidence type="ECO:0000313" key="11">
    <source>
        <dbReference type="EMBL" id="TYS65106.1"/>
    </source>
</evidence>
<feature type="domain" description="Helicase ATP-binding" evidence="8">
    <location>
        <begin position="53"/>
        <end position="224"/>
    </location>
</feature>
<keyword evidence="3 11" id="KW-0347">Helicase</keyword>
<keyword evidence="1" id="KW-0547">Nucleotide-binding</keyword>
<feature type="domain" description="DEAD-box RNA helicase Q" evidence="10">
    <location>
        <begin position="22"/>
        <end position="50"/>
    </location>
</feature>
<dbReference type="PROSITE" id="PS51192">
    <property type="entry name" value="HELICASE_ATP_BIND_1"/>
    <property type="match status" value="1"/>
</dbReference>
<dbReference type="CDD" id="cd18787">
    <property type="entry name" value="SF2_C_DEAD"/>
    <property type="match status" value="1"/>
</dbReference>
<dbReference type="SMART" id="SM00490">
    <property type="entry name" value="HELICc"/>
    <property type="match status" value="1"/>
</dbReference>
<dbReference type="InterPro" id="IPR001650">
    <property type="entry name" value="Helicase_C-like"/>
</dbReference>
<feature type="region of interest" description="Disordered" evidence="7">
    <location>
        <begin position="384"/>
        <end position="543"/>
    </location>
</feature>
<comment type="caution">
    <text evidence="11">The sequence shown here is derived from an EMBL/GenBank/DDBJ whole genome shotgun (WGS) entry which is preliminary data.</text>
</comment>
<dbReference type="PROSITE" id="PS51194">
    <property type="entry name" value="HELICASE_CTER"/>
    <property type="match status" value="1"/>
</dbReference>
<dbReference type="Pfam" id="PF00271">
    <property type="entry name" value="Helicase_C"/>
    <property type="match status" value="1"/>
</dbReference>
<evidence type="ECO:0000256" key="3">
    <source>
        <dbReference type="ARBA" id="ARBA00022806"/>
    </source>
</evidence>
<evidence type="ECO:0000256" key="2">
    <source>
        <dbReference type="ARBA" id="ARBA00022801"/>
    </source>
</evidence>
<dbReference type="Proteomes" id="UP000323732">
    <property type="component" value="Unassembled WGS sequence"/>
</dbReference>
<dbReference type="Gene3D" id="3.40.50.300">
    <property type="entry name" value="P-loop containing nucleotide triphosphate hydrolases"/>
    <property type="match status" value="2"/>
</dbReference>
<dbReference type="CDD" id="cd00268">
    <property type="entry name" value="DEADc"/>
    <property type="match status" value="1"/>
</dbReference>
<feature type="domain" description="Helicase C-terminal" evidence="9">
    <location>
        <begin position="248"/>
        <end position="396"/>
    </location>
</feature>
<feature type="compositionally biased region" description="Basic and acidic residues" evidence="7">
    <location>
        <begin position="398"/>
        <end position="529"/>
    </location>
</feature>
<evidence type="ECO:0000256" key="4">
    <source>
        <dbReference type="ARBA" id="ARBA00022840"/>
    </source>
</evidence>
<reference evidence="11 12" key="1">
    <citation type="submission" date="2019-08" db="EMBL/GenBank/DDBJ databases">
        <title>Bacillus genomes from the desert of Cuatro Cienegas, Coahuila.</title>
        <authorList>
            <person name="Olmedo-Alvarez G."/>
        </authorList>
    </citation>
    <scope>NUCLEOTIDE SEQUENCE [LARGE SCALE GENOMIC DNA]</scope>
    <source>
        <strain evidence="11 12">CH37_1T</strain>
    </source>
</reference>
<evidence type="ECO:0000313" key="12">
    <source>
        <dbReference type="Proteomes" id="UP000323732"/>
    </source>
</evidence>
<evidence type="ECO:0000259" key="10">
    <source>
        <dbReference type="PROSITE" id="PS51195"/>
    </source>
</evidence>
<keyword evidence="4" id="KW-0067">ATP-binding</keyword>
<evidence type="ECO:0000256" key="6">
    <source>
        <dbReference type="PROSITE-ProRule" id="PRU00552"/>
    </source>
</evidence>
<feature type="short sequence motif" description="Q motif" evidence="6">
    <location>
        <begin position="22"/>
        <end position="50"/>
    </location>
</feature>
<evidence type="ECO:0000256" key="5">
    <source>
        <dbReference type="ARBA" id="ARBA00038437"/>
    </source>
</evidence>
<dbReference type="EMBL" id="VTES01000002">
    <property type="protein sequence ID" value="TYS65106.1"/>
    <property type="molecule type" value="Genomic_DNA"/>
</dbReference>
<dbReference type="PANTHER" id="PTHR47959:SF1">
    <property type="entry name" value="ATP-DEPENDENT RNA HELICASE DBPA"/>
    <property type="match status" value="1"/>
</dbReference>
<dbReference type="SMART" id="SM00487">
    <property type="entry name" value="DEXDc"/>
    <property type="match status" value="1"/>
</dbReference>
<proteinExistence type="inferred from homology"/>
<dbReference type="Pfam" id="PF00270">
    <property type="entry name" value="DEAD"/>
    <property type="match status" value="1"/>
</dbReference>
<dbReference type="AlphaFoldDB" id="A0A5D4STE4"/>
<dbReference type="PROSITE" id="PS51195">
    <property type="entry name" value="Q_MOTIF"/>
    <property type="match status" value="1"/>
</dbReference>
<dbReference type="GO" id="GO:0005524">
    <property type="term" value="F:ATP binding"/>
    <property type="evidence" value="ECO:0007669"/>
    <property type="project" value="UniProtKB-KW"/>
</dbReference>
<dbReference type="InterPro" id="IPR027417">
    <property type="entry name" value="P-loop_NTPase"/>
</dbReference>
<sequence length="543" mass="60634">MLFDEAIADNRSIVQKKAGIRLNFKHLGISDPLIHKLAAQGIDEPTAVQEKAIPIVLEGRDIIAQAQTGTGKTLAFILPILEKIDPSNGSTQALIVTPTRELALQITSEVKKLIEDMPDLNVLAVYGGQDVEKQLHKLQRQTQIVVATPGRLLDHLRRGTVQLDEVSFLVLDEADQMLHIGFLNEMELIISQTPASRQTMLFSATMPDDIRKLSKKHLKEPESIRIEKTFVPEKAIEQLAIFTTDRAKQNALISRIREDRPFMAIIFCRTIRRATKLYDALKSQRFSCEELHGDLTQAKREKVMKKFRNAEIQFLIATDVAARGLDVEGVTHVYNYDIPQDSESYVHRIGRTGRAGKDGLAVTFYAEKDEAALKAIEQELNIRLPKEESTATANTTADGEKSSSGDKPKNRSDRDRRAGGAESRRRTGGRTEGRGSREVRSTRSGERRNRSSEGRRADGEIRSYTHDERRENGRRSGDRRSLSDGRRSSGGRSAERNPRPDGIRSSGERSRDSQRSRSSDGTGGRRDRGPASNGSRGPGRGRR</sequence>
<dbReference type="InterPro" id="IPR044742">
    <property type="entry name" value="DEAD/DEAH_RhlB"/>
</dbReference>
<evidence type="ECO:0000259" key="9">
    <source>
        <dbReference type="PROSITE" id="PS51194"/>
    </source>
</evidence>
<name>A0A5D4STE4_9BACI</name>
<accession>A0A5D4STE4</accession>
<dbReference type="InterPro" id="IPR050079">
    <property type="entry name" value="DEAD_box_RNA_helicase"/>
</dbReference>
<comment type="similarity">
    <text evidence="5">Belongs to the DEAD box helicase family.</text>
</comment>
<protein>
    <submittedName>
        <fullName evidence="11">DEAD/DEAH box helicase</fullName>
    </submittedName>
</protein>
<dbReference type="PANTHER" id="PTHR47959">
    <property type="entry name" value="ATP-DEPENDENT RNA HELICASE RHLE-RELATED"/>
    <property type="match status" value="1"/>
</dbReference>
<dbReference type="SUPFAM" id="SSF52540">
    <property type="entry name" value="P-loop containing nucleoside triphosphate hydrolases"/>
    <property type="match status" value="1"/>
</dbReference>
<dbReference type="InterPro" id="IPR014001">
    <property type="entry name" value="Helicase_ATP-bd"/>
</dbReference>
<dbReference type="GO" id="GO:0005829">
    <property type="term" value="C:cytosol"/>
    <property type="evidence" value="ECO:0007669"/>
    <property type="project" value="TreeGrafter"/>
</dbReference>
<keyword evidence="2" id="KW-0378">Hydrolase</keyword>
<evidence type="ECO:0000259" key="8">
    <source>
        <dbReference type="PROSITE" id="PS51192"/>
    </source>
</evidence>
<dbReference type="GO" id="GO:0003724">
    <property type="term" value="F:RNA helicase activity"/>
    <property type="evidence" value="ECO:0007669"/>
    <property type="project" value="InterPro"/>
</dbReference>
<gene>
    <name evidence="11" type="ORF">FZD47_07110</name>
</gene>
<evidence type="ECO:0000256" key="7">
    <source>
        <dbReference type="SAM" id="MobiDB-lite"/>
    </source>
</evidence>
<organism evidence="11 12">
    <name type="scientific">Bacillus infantis</name>
    <dbReference type="NCBI Taxonomy" id="324767"/>
    <lineage>
        <taxon>Bacteria</taxon>
        <taxon>Bacillati</taxon>
        <taxon>Bacillota</taxon>
        <taxon>Bacilli</taxon>
        <taxon>Bacillales</taxon>
        <taxon>Bacillaceae</taxon>
        <taxon>Bacillus</taxon>
    </lineage>
</organism>
<dbReference type="GO" id="GO:0003676">
    <property type="term" value="F:nucleic acid binding"/>
    <property type="evidence" value="ECO:0007669"/>
    <property type="project" value="InterPro"/>
</dbReference>
<dbReference type="GO" id="GO:0016787">
    <property type="term" value="F:hydrolase activity"/>
    <property type="evidence" value="ECO:0007669"/>
    <property type="project" value="UniProtKB-KW"/>
</dbReference>
<dbReference type="InterPro" id="IPR014014">
    <property type="entry name" value="RNA_helicase_DEAD_Q_motif"/>
</dbReference>
<evidence type="ECO:0000256" key="1">
    <source>
        <dbReference type="ARBA" id="ARBA00022741"/>
    </source>
</evidence>